<dbReference type="PROSITE" id="PS50878">
    <property type="entry name" value="RT_POL"/>
    <property type="match status" value="1"/>
</dbReference>
<dbReference type="SUPFAM" id="SSF56672">
    <property type="entry name" value="DNA/RNA polymerases"/>
    <property type="match status" value="1"/>
</dbReference>
<evidence type="ECO:0000313" key="3">
    <source>
        <dbReference type="Proteomes" id="UP001558652"/>
    </source>
</evidence>
<name>A0ABD0YIS8_9HEMI</name>
<comment type="caution">
    <text evidence="2">The sequence shown here is derived from an EMBL/GenBank/DDBJ whole genome shotgun (WGS) entry which is preliminary data.</text>
</comment>
<dbReference type="AlphaFoldDB" id="A0ABD0YIS8"/>
<accession>A0ABD0YIS8</accession>
<dbReference type="InterPro" id="IPR000477">
    <property type="entry name" value="RT_dom"/>
</dbReference>
<gene>
    <name evidence="2" type="ORF">AAG570_010811</name>
</gene>
<organism evidence="2 3">
    <name type="scientific">Ranatra chinensis</name>
    <dbReference type="NCBI Taxonomy" id="642074"/>
    <lineage>
        <taxon>Eukaryota</taxon>
        <taxon>Metazoa</taxon>
        <taxon>Ecdysozoa</taxon>
        <taxon>Arthropoda</taxon>
        <taxon>Hexapoda</taxon>
        <taxon>Insecta</taxon>
        <taxon>Pterygota</taxon>
        <taxon>Neoptera</taxon>
        <taxon>Paraneoptera</taxon>
        <taxon>Hemiptera</taxon>
        <taxon>Heteroptera</taxon>
        <taxon>Panheteroptera</taxon>
        <taxon>Nepomorpha</taxon>
        <taxon>Nepidae</taxon>
        <taxon>Ranatrinae</taxon>
        <taxon>Ranatra</taxon>
    </lineage>
</organism>
<dbReference type="PANTHER" id="PTHR19446">
    <property type="entry name" value="REVERSE TRANSCRIPTASES"/>
    <property type="match status" value="1"/>
</dbReference>
<reference evidence="2 3" key="1">
    <citation type="submission" date="2024-07" db="EMBL/GenBank/DDBJ databases">
        <title>Chromosome-level genome assembly of the water stick insect Ranatra chinensis (Heteroptera: Nepidae).</title>
        <authorList>
            <person name="Liu X."/>
        </authorList>
    </citation>
    <scope>NUCLEOTIDE SEQUENCE [LARGE SCALE GENOMIC DNA]</scope>
    <source>
        <strain evidence="2">Cailab_2021Rc</strain>
        <tissue evidence="2">Muscle</tissue>
    </source>
</reference>
<protein>
    <recommendedName>
        <fullName evidence="1">Reverse transcriptase domain-containing protein</fullName>
    </recommendedName>
</protein>
<proteinExistence type="predicted"/>
<dbReference type="Proteomes" id="UP001558652">
    <property type="component" value="Unassembled WGS sequence"/>
</dbReference>
<keyword evidence="3" id="KW-1185">Reference proteome</keyword>
<evidence type="ECO:0000259" key="1">
    <source>
        <dbReference type="PROSITE" id="PS50878"/>
    </source>
</evidence>
<evidence type="ECO:0000313" key="2">
    <source>
        <dbReference type="EMBL" id="KAL1131193.1"/>
    </source>
</evidence>
<dbReference type="InterPro" id="IPR043502">
    <property type="entry name" value="DNA/RNA_pol_sf"/>
</dbReference>
<dbReference type="Pfam" id="PF00078">
    <property type="entry name" value="RVT_1"/>
    <property type="match status" value="1"/>
</dbReference>
<feature type="domain" description="Reverse transcriptase" evidence="1">
    <location>
        <begin position="1"/>
        <end position="186"/>
    </location>
</feature>
<dbReference type="GO" id="GO:0071897">
    <property type="term" value="P:DNA biosynthetic process"/>
    <property type="evidence" value="ECO:0007669"/>
    <property type="project" value="UniProtKB-ARBA"/>
</dbReference>
<sequence length="186" mass="21823">MMAIILPIPKPGKELTQISSYRPITLLNTTLKILERIITNRLNWHLNNNFFHPDSYGYRLRTSTIHAVDKLITDIQQGYQTNWLTLAIFFDTQRAYDTVPTDKLIATVNDLPIPHSMKRFISVYLINRQFYIRCEGLSKRQESVKLFYFIRLEWRQVMIQVNTGRCVQSTVTLGNCVTYCAPLEYQ</sequence>
<dbReference type="EMBL" id="JBFDAA010000006">
    <property type="protein sequence ID" value="KAL1131193.1"/>
    <property type="molecule type" value="Genomic_DNA"/>
</dbReference>